<dbReference type="Proteomes" id="UP000317371">
    <property type="component" value="Unassembled WGS sequence"/>
</dbReference>
<dbReference type="EMBL" id="VIGC01000026">
    <property type="protein sequence ID" value="TQE94197.1"/>
    <property type="molecule type" value="Genomic_DNA"/>
</dbReference>
<dbReference type="RefSeq" id="WP_141611475.1">
    <property type="nucleotide sequence ID" value="NZ_VIGC02000026.1"/>
</dbReference>
<dbReference type="OrthoDB" id="9841919at2"/>
<dbReference type="Gene3D" id="1.25.40.10">
    <property type="entry name" value="Tetratricopeptide repeat domain"/>
    <property type="match status" value="1"/>
</dbReference>
<evidence type="ECO:0000313" key="2">
    <source>
        <dbReference type="EMBL" id="TQE94197.1"/>
    </source>
</evidence>
<dbReference type="InterPro" id="IPR011990">
    <property type="entry name" value="TPR-like_helical_dom_sf"/>
</dbReference>
<feature type="transmembrane region" description="Helical" evidence="1">
    <location>
        <begin position="53"/>
        <end position="75"/>
    </location>
</feature>
<protein>
    <submittedName>
        <fullName evidence="2">Uncharacterized protein</fullName>
    </submittedName>
</protein>
<dbReference type="SUPFAM" id="SSF48452">
    <property type="entry name" value="TPR-like"/>
    <property type="match status" value="1"/>
</dbReference>
<sequence length="287" mass="31955">MQPPHPNPPPEAEEADLRQQLHLLEAHVARNDAEIDTLQIQAARAARPWYRDASILIALMALLFSFGTTGVSYYMTAQQAIQNNRAELRTFLQRLSALPRENAELAAYPDRLIAAQLSSMINAEATLLASQAVEVMNRLPASYVSANEYNLVAGILFSTGEFELAGQLLERALTITKSPNEERATLRAYGNLLFASGNAEKGREMYRKALEVSRLYPSQVRYYTDWSDAYTEMLWAGAELSQKHCGEAREHIQQAFQLAQQLTPGAGRDELMGQLQQANLLVEACTP</sequence>
<evidence type="ECO:0000313" key="3">
    <source>
        <dbReference type="Proteomes" id="UP000317371"/>
    </source>
</evidence>
<name>A0A540VBQ2_9CHLR</name>
<proteinExistence type="predicted"/>
<keyword evidence="1" id="KW-1133">Transmembrane helix</keyword>
<dbReference type="InParanoid" id="A0A540VBQ2"/>
<evidence type="ECO:0000256" key="1">
    <source>
        <dbReference type="SAM" id="Phobius"/>
    </source>
</evidence>
<keyword evidence="3" id="KW-1185">Reference proteome</keyword>
<accession>A0A540VBQ2</accession>
<keyword evidence="1" id="KW-0472">Membrane</keyword>
<keyword evidence="1" id="KW-0812">Transmembrane</keyword>
<dbReference type="AlphaFoldDB" id="A0A540VBQ2"/>
<comment type="caution">
    <text evidence="2">The sequence shown here is derived from an EMBL/GenBank/DDBJ whole genome shotgun (WGS) entry which is preliminary data.</text>
</comment>
<gene>
    <name evidence="2" type="ORF">FKZ61_17615</name>
</gene>
<reference evidence="2 3" key="1">
    <citation type="submission" date="2019-06" db="EMBL/GenBank/DDBJ databases">
        <title>Genome sequence of Litorilinea aerophila BAA-2444.</title>
        <authorList>
            <person name="Maclea K.S."/>
            <person name="Maurais E.G."/>
            <person name="Iannazzi L.C."/>
        </authorList>
    </citation>
    <scope>NUCLEOTIDE SEQUENCE [LARGE SCALE GENOMIC DNA]</scope>
    <source>
        <strain evidence="2 3">ATCC BAA-2444</strain>
    </source>
</reference>
<organism evidence="2 3">
    <name type="scientific">Litorilinea aerophila</name>
    <dbReference type="NCBI Taxonomy" id="1204385"/>
    <lineage>
        <taxon>Bacteria</taxon>
        <taxon>Bacillati</taxon>
        <taxon>Chloroflexota</taxon>
        <taxon>Caldilineae</taxon>
        <taxon>Caldilineales</taxon>
        <taxon>Caldilineaceae</taxon>
        <taxon>Litorilinea</taxon>
    </lineage>
</organism>
<dbReference type="Pfam" id="PF13424">
    <property type="entry name" value="TPR_12"/>
    <property type="match status" value="1"/>
</dbReference>